<reference evidence="2" key="1">
    <citation type="journal article" date="2019" name="Int. J. Syst. Evol. Microbiol.">
        <title>The Global Catalogue of Microorganisms (GCM) 10K type strain sequencing project: providing services to taxonomists for standard genome sequencing and annotation.</title>
        <authorList>
            <consortium name="The Broad Institute Genomics Platform"/>
            <consortium name="The Broad Institute Genome Sequencing Center for Infectious Disease"/>
            <person name="Wu L."/>
            <person name="Ma J."/>
        </authorList>
    </citation>
    <scope>NUCLEOTIDE SEQUENCE [LARGE SCALE GENOMIC DNA]</scope>
    <source>
        <strain evidence="2">CGMCC 4.7682</strain>
    </source>
</reference>
<proteinExistence type="predicted"/>
<evidence type="ECO:0000313" key="1">
    <source>
        <dbReference type="EMBL" id="MFC3513796.1"/>
    </source>
</evidence>
<comment type="caution">
    <text evidence="1">The sequence shown here is derived from an EMBL/GenBank/DDBJ whole genome shotgun (WGS) entry which is preliminary data.</text>
</comment>
<dbReference type="EMBL" id="JBHRWI010000030">
    <property type="protein sequence ID" value="MFC3513796.1"/>
    <property type="molecule type" value="Genomic_DNA"/>
</dbReference>
<name>A0ABV7QKE3_9PSEU</name>
<organism evidence="1 2">
    <name type="scientific">Amycolatopsis halotolerans</name>
    <dbReference type="NCBI Taxonomy" id="330083"/>
    <lineage>
        <taxon>Bacteria</taxon>
        <taxon>Bacillati</taxon>
        <taxon>Actinomycetota</taxon>
        <taxon>Actinomycetes</taxon>
        <taxon>Pseudonocardiales</taxon>
        <taxon>Pseudonocardiaceae</taxon>
        <taxon>Amycolatopsis</taxon>
    </lineage>
</organism>
<protein>
    <submittedName>
        <fullName evidence="1">Uncharacterized protein</fullName>
    </submittedName>
</protein>
<evidence type="ECO:0000313" key="2">
    <source>
        <dbReference type="Proteomes" id="UP001595764"/>
    </source>
</evidence>
<accession>A0ABV7QKE3</accession>
<dbReference type="RefSeq" id="WP_377869185.1">
    <property type="nucleotide sequence ID" value="NZ_JBHMAY010000011.1"/>
</dbReference>
<keyword evidence="2" id="KW-1185">Reference proteome</keyword>
<dbReference type="Proteomes" id="UP001595764">
    <property type="component" value="Unassembled WGS sequence"/>
</dbReference>
<sequence>MTLPSCPVREFHFDVQPRLTERLAFAFVAPKSGVDDCLRKYGADPANPNLRWPIDEFGPPFDLAEMRQFGWTYDPKAKAGLYTHLETPYHATFEAFVKAGAEETVYVHSLTSGFPDPSR</sequence>
<gene>
    <name evidence="1" type="ORF">ACFORO_26760</name>
</gene>